<dbReference type="EMBL" id="JABCRI010000004">
    <property type="protein sequence ID" value="KAF8407201.1"/>
    <property type="molecule type" value="Genomic_DNA"/>
</dbReference>
<dbReference type="PANTHER" id="PTHR35099:SF2">
    <property type="entry name" value="OS02G0182700 PROTEIN"/>
    <property type="match status" value="1"/>
</dbReference>
<sequence>MGEDEWVKVAMTDVSMVAELLMHLNRSKAHALLPAKRIAPVVPLQWGVRLPRSRQILRCNMVQVKKEGGSTRASPTTPLSWSGGTSFSAGAGDGYEESSRPANRLSTDRSKTKKPLANEVERIGFPDHFLQGSSHGKYCQSSGYSGHFSEQRGLRYRPSATVSFLVYCVTAACETTIRRSRKKKTFAELKEEESLLMNERIYLKKELMTLRITLEEQRARNKSLKRMKLDLHPQSATKADTASFALEKVISDQFHHNKAATVDHTPTILPTSVTCDELLSPSPPLESQIQRKDVVSWESSFVLPDLNLPIEEESGSEVLYGMS</sequence>
<feature type="region of interest" description="Disordered" evidence="1">
    <location>
        <begin position="66"/>
        <end position="113"/>
    </location>
</feature>
<dbReference type="PANTHER" id="PTHR35099">
    <property type="entry name" value="OS02G0182700 PROTEIN"/>
    <property type="match status" value="1"/>
</dbReference>
<gene>
    <name evidence="2" type="ORF">HHK36_006328</name>
</gene>
<dbReference type="OrthoDB" id="1724644at2759"/>
<comment type="caution">
    <text evidence="2">The sequence shown here is derived from an EMBL/GenBank/DDBJ whole genome shotgun (WGS) entry which is preliminary data.</text>
</comment>
<evidence type="ECO:0000313" key="2">
    <source>
        <dbReference type="EMBL" id="KAF8407201.1"/>
    </source>
</evidence>
<evidence type="ECO:0000313" key="3">
    <source>
        <dbReference type="Proteomes" id="UP000655225"/>
    </source>
</evidence>
<protein>
    <submittedName>
        <fullName evidence="2">Uncharacterized protein</fullName>
    </submittedName>
</protein>
<organism evidence="2 3">
    <name type="scientific">Tetracentron sinense</name>
    <name type="common">Spur-leaf</name>
    <dbReference type="NCBI Taxonomy" id="13715"/>
    <lineage>
        <taxon>Eukaryota</taxon>
        <taxon>Viridiplantae</taxon>
        <taxon>Streptophyta</taxon>
        <taxon>Embryophyta</taxon>
        <taxon>Tracheophyta</taxon>
        <taxon>Spermatophyta</taxon>
        <taxon>Magnoliopsida</taxon>
        <taxon>Trochodendrales</taxon>
        <taxon>Trochodendraceae</taxon>
        <taxon>Tetracentron</taxon>
    </lineage>
</organism>
<dbReference type="AlphaFoldDB" id="A0A834ZHV2"/>
<name>A0A834ZHV2_TETSI</name>
<proteinExistence type="predicted"/>
<dbReference type="Proteomes" id="UP000655225">
    <property type="component" value="Unassembled WGS sequence"/>
</dbReference>
<keyword evidence="3" id="KW-1185">Reference proteome</keyword>
<accession>A0A834ZHV2</accession>
<reference evidence="2 3" key="1">
    <citation type="submission" date="2020-04" db="EMBL/GenBank/DDBJ databases">
        <title>Plant Genome Project.</title>
        <authorList>
            <person name="Zhang R.-G."/>
        </authorList>
    </citation>
    <scope>NUCLEOTIDE SEQUENCE [LARGE SCALE GENOMIC DNA]</scope>
    <source>
        <strain evidence="2">YNK0</strain>
        <tissue evidence="2">Leaf</tissue>
    </source>
</reference>
<evidence type="ECO:0000256" key="1">
    <source>
        <dbReference type="SAM" id="MobiDB-lite"/>
    </source>
</evidence>
<feature type="compositionally biased region" description="Polar residues" evidence="1">
    <location>
        <begin position="71"/>
        <end position="88"/>
    </location>
</feature>